<organism evidence="6 8">
    <name type="scientific">Budvicia aquatica</name>
    <dbReference type="NCBI Taxonomy" id="82979"/>
    <lineage>
        <taxon>Bacteria</taxon>
        <taxon>Pseudomonadati</taxon>
        <taxon>Pseudomonadota</taxon>
        <taxon>Gammaproteobacteria</taxon>
        <taxon>Enterobacterales</taxon>
        <taxon>Budviciaceae</taxon>
        <taxon>Budvicia</taxon>
    </lineage>
</organism>
<dbReference type="GO" id="GO:0015970">
    <property type="term" value="P:guanosine tetraphosphate biosynthetic process"/>
    <property type="evidence" value="ECO:0007669"/>
    <property type="project" value="UniProtKB-UniRule"/>
</dbReference>
<evidence type="ECO:0000313" key="6">
    <source>
        <dbReference type="EMBL" id="PHI28394.1"/>
    </source>
</evidence>
<dbReference type="InterPro" id="IPR048950">
    <property type="entry name" value="Ppx_GppA_C"/>
</dbReference>
<dbReference type="NCBIfam" id="NF008260">
    <property type="entry name" value="PRK11031.1"/>
    <property type="match status" value="1"/>
</dbReference>
<protein>
    <recommendedName>
        <fullName evidence="3">Guanosine-5'-triphosphate,3'-diphosphate pyrophosphatase</fullName>
        <ecNumber evidence="3">3.6.1.40</ecNumber>
    </recommendedName>
    <alternativeName>
        <fullName evidence="3">Guanosine pentaphosphate phosphohydrolase</fullName>
    </alternativeName>
    <alternativeName>
        <fullName evidence="3">pppGpp-5'-phosphohydrolase</fullName>
    </alternativeName>
</protein>
<dbReference type="EMBL" id="CAADJA010000002">
    <property type="protein sequence ID" value="VFS46304.1"/>
    <property type="molecule type" value="Genomic_DNA"/>
</dbReference>
<keyword evidence="8" id="KW-1185">Reference proteome</keyword>
<dbReference type="InterPro" id="IPR043129">
    <property type="entry name" value="ATPase_NBD"/>
</dbReference>
<dbReference type="AlphaFoldDB" id="A0A2C6DI02"/>
<dbReference type="Gene3D" id="3.30.420.150">
    <property type="entry name" value="Exopolyphosphatase. Domain 2"/>
    <property type="match status" value="1"/>
</dbReference>
<evidence type="ECO:0000313" key="8">
    <source>
        <dbReference type="Proteomes" id="UP000224974"/>
    </source>
</evidence>
<dbReference type="Pfam" id="PF02541">
    <property type="entry name" value="Ppx-GppA"/>
    <property type="match status" value="1"/>
</dbReference>
<dbReference type="InterPro" id="IPR003695">
    <property type="entry name" value="Ppx_GppA_N"/>
</dbReference>
<dbReference type="GO" id="GO:0015949">
    <property type="term" value="P:nucleobase-containing small molecule interconversion"/>
    <property type="evidence" value="ECO:0007669"/>
    <property type="project" value="TreeGrafter"/>
</dbReference>
<reference evidence="7 9" key="3">
    <citation type="submission" date="2019-03" db="EMBL/GenBank/DDBJ databases">
        <authorList>
            <consortium name="Pathogen Informatics"/>
        </authorList>
    </citation>
    <scope>NUCLEOTIDE SEQUENCE [LARGE SCALE GENOMIC DNA]</scope>
    <source>
        <strain evidence="7 9">NCTC12282</strain>
    </source>
</reference>
<dbReference type="Pfam" id="PF21447">
    <property type="entry name" value="Ppx-GppA_III"/>
    <property type="match status" value="1"/>
</dbReference>
<accession>A0A2C6DI02</accession>
<dbReference type="Gene3D" id="1.10.3210.10">
    <property type="entry name" value="Hypothetical protein af1432"/>
    <property type="match status" value="1"/>
</dbReference>
<dbReference type="GO" id="GO:0015974">
    <property type="term" value="P:guanosine pentaphosphate catabolic process"/>
    <property type="evidence" value="ECO:0007669"/>
    <property type="project" value="InterPro"/>
</dbReference>
<reference evidence="6" key="1">
    <citation type="submission" date="2017-09" db="EMBL/GenBank/DDBJ databases">
        <title>FDA dAtabase for Regulatory Grade micrObial Sequences (FDA-ARGOS): Supporting development and validation of Infectious Disease Dx tests.</title>
        <authorList>
            <person name="Minogue T."/>
            <person name="Wolcott M."/>
            <person name="Wasieloski L."/>
            <person name="Aguilar W."/>
            <person name="Moore D."/>
            <person name="Tallon L.J."/>
            <person name="Sadzewicz L."/>
            <person name="Ott S."/>
            <person name="Zhao X."/>
            <person name="Nagaraj S."/>
            <person name="Vavikolanu K."/>
            <person name="Aluvathingal J."/>
            <person name="Nadendla S."/>
            <person name="Sichtig H."/>
        </authorList>
    </citation>
    <scope>NUCLEOTIDE SEQUENCE</scope>
    <source>
        <strain evidence="6">FDAARGOS_387</strain>
    </source>
</reference>
<dbReference type="GO" id="GO:0008894">
    <property type="term" value="F:guanosine-5'-triphosphate,3'-diphosphate diphosphatase activity"/>
    <property type="evidence" value="ECO:0007669"/>
    <property type="project" value="UniProtKB-UniRule"/>
</dbReference>
<dbReference type="NCBIfam" id="TIGR03706">
    <property type="entry name" value="exo_poly_only"/>
    <property type="match status" value="1"/>
</dbReference>
<comment type="pathway">
    <text evidence="3">Purine metabolism; ppGpp biosynthesis; ppGpp from GTP: step 2/2.</text>
</comment>
<comment type="similarity">
    <text evidence="3">Belongs to the GppA/Ppx family. GppA subfamily.</text>
</comment>
<dbReference type="RefSeq" id="WP_029095577.1">
    <property type="nucleotide sequence ID" value="NZ_CAADJA010000002.1"/>
</dbReference>
<proteinExistence type="inferred from homology"/>
<dbReference type="SUPFAM" id="SSF53067">
    <property type="entry name" value="Actin-like ATPase domain"/>
    <property type="match status" value="2"/>
</dbReference>
<keyword evidence="1 3" id="KW-0378">Hydrolase</keyword>
<dbReference type="FunFam" id="3.30.420.40:FF:000023">
    <property type="entry name" value="Guanosine-5'-triphosphate,3'-diphosphate pyrophosphatase"/>
    <property type="match status" value="1"/>
</dbReference>
<dbReference type="UniPathway" id="UPA00908">
    <property type="reaction ID" value="UER00885"/>
</dbReference>
<dbReference type="InterPro" id="IPR030673">
    <property type="entry name" value="PyroPPase_GppA_Ppx"/>
</dbReference>
<evidence type="ECO:0000313" key="7">
    <source>
        <dbReference type="EMBL" id="VFS46304.1"/>
    </source>
</evidence>
<dbReference type="GO" id="GO:0004309">
    <property type="term" value="F:exopolyphosphatase activity"/>
    <property type="evidence" value="ECO:0007669"/>
    <property type="project" value="UniProtKB-EC"/>
</dbReference>
<dbReference type="EMBL" id="PDDX01000001">
    <property type="protein sequence ID" value="PHI28394.1"/>
    <property type="molecule type" value="Genomic_DNA"/>
</dbReference>
<comment type="catalytic activity">
    <reaction evidence="2">
        <text>[phosphate](n) + H2O = [phosphate](n-1) + phosphate + H(+)</text>
        <dbReference type="Rhea" id="RHEA:21528"/>
        <dbReference type="Rhea" id="RHEA-COMP:9859"/>
        <dbReference type="Rhea" id="RHEA-COMP:14279"/>
        <dbReference type="ChEBI" id="CHEBI:15377"/>
        <dbReference type="ChEBI" id="CHEBI:15378"/>
        <dbReference type="ChEBI" id="CHEBI:16838"/>
        <dbReference type="ChEBI" id="CHEBI:43474"/>
        <dbReference type="EC" id="3.6.1.11"/>
    </reaction>
</comment>
<evidence type="ECO:0000256" key="3">
    <source>
        <dbReference type="HAMAP-Rule" id="MF_01550"/>
    </source>
</evidence>
<dbReference type="InterPro" id="IPR023709">
    <property type="entry name" value="Guo-5TP_3DP_PyrP"/>
</dbReference>
<evidence type="ECO:0000259" key="5">
    <source>
        <dbReference type="Pfam" id="PF21447"/>
    </source>
</evidence>
<sequence length="499" mass="55950">MKKRIGESSLYAAIDLGSNSFHMLVIRETSGQIQTLDRIKRKVRLAAGLDRQNHLSEEAMQRGWQCLRLFAERLYDIPPQQVRIVATAALRTATNSAHFLRIAEDILGFPVSVISGEEEARLIYQGVAHTTGGAKSRLVVDIGGGSTELITGNDSSASLLFSLPMGCVTWLENYFSDRTLNANNFYQAELAAKNNLKHITERIKHQGWQVCVGASGTVQALQEIMVAQGMDEQITLDKLQQLKERAIQCGKLEELEIEGLTLERALVFPSGLSILIAIFESLNIESMTLAGGALREGLVYSMLNLPVENNIRQRTIQAIQRQYMIDTEQASLVCQTTNNFCQQLQQSWDINETMSELLYWASQIHEIGLSVEFKQSAQHAAYLVNNMDMPGFTPAQKKLLAALLLNQTNPLNLQVLAEQNALSQQQAIRLVRLLRISILLCRSRHPDLIPDIRLENNGEQLSFNIAKVWLSQYPLQAENLLQESRWQSYSHLPLSILAI</sequence>
<evidence type="ECO:0000256" key="2">
    <source>
        <dbReference type="ARBA" id="ARBA00047607"/>
    </source>
</evidence>
<name>A0A2C6DI02_9GAMM</name>
<dbReference type="InterPro" id="IPR022371">
    <property type="entry name" value="Exopolyphosphatase"/>
</dbReference>
<dbReference type="STRING" id="1111728.GCA_000427805_03489"/>
<dbReference type="PIRSF" id="PIRSF001267">
    <property type="entry name" value="Pyrophosphatase_GppA_Ppx"/>
    <property type="match status" value="1"/>
</dbReference>
<evidence type="ECO:0000256" key="1">
    <source>
        <dbReference type="ARBA" id="ARBA00022801"/>
    </source>
</evidence>
<reference evidence="8" key="2">
    <citation type="submission" date="2017-09" db="EMBL/GenBank/DDBJ databases">
        <title>FDA dAtabase for Regulatory Grade micrObial Sequences (FDA-ARGOS): Supporting development and validation of Infectious Disease Dx tests.</title>
        <authorList>
            <person name="Minogue T."/>
            <person name="Wolcott M."/>
            <person name="Wasieloski L."/>
            <person name="Aguilar W."/>
            <person name="Moore D."/>
            <person name="Tallon L."/>
            <person name="Sadzewicz L."/>
            <person name="Ott S."/>
            <person name="Zhao X."/>
            <person name="Nagaraj S."/>
            <person name="Vavikolanu K."/>
            <person name="Aluvathingal J."/>
            <person name="Nadendla S."/>
            <person name="Sichtig H."/>
        </authorList>
    </citation>
    <scope>NUCLEOTIDE SEQUENCE [LARGE SCALE GENOMIC DNA]</scope>
    <source>
        <strain evidence="8">FDAARGOS_387</strain>
    </source>
</reference>
<dbReference type="OrthoDB" id="9793035at2"/>
<comment type="catalytic activity">
    <reaction evidence="3">
        <text>guanosine 3'-diphosphate 5'-triphosphate + H2O = guanosine 3',5'-bis(diphosphate) + phosphate + H(+)</text>
        <dbReference type="Rhea" id="RHEA:13073"/>
        <dbReference type="ChEBI" id="CHEBI:15377"/>
        <dbReference type="ChEBI" id="CHEBI:15378"/>
        <dbReference type="ChEBI" id="CHEBI:43474"/>
        <dbReference type="ChEBI" id="CHEBI:77828"/>
        <dbReference type="ChEBI" id="CHEBI:142410"/>
        <dbReference type="EC" id="3.6.1.40"/>
    </reaction>
</comment>
<dbReference type="Proteomes" id="UP000224974">
    <property type="component" value="Unassembled WGS sequence"/>
</dbReference>
<feature type="domain" description="Ppx/GppA phosphatase N-terminal" evidence="4">
    <location>
        <begin position="25"/>
        <end position="304"/>
    </location>
</feature>
<dbReference type="PANTHER" id="PTHR30005">
    <property type="entry name" value="EXOPOLYPHOSPHATASE"/>
    <property type="match status" value="1"/>
</dbReference>
<evidence type="ECO:0000313" key="9">
    <source>
        <dbReference type="Proteomes" id="UP000373449"/>
    </source>
</evidence>
<dbReference type="PANTHER" id="PTHR30005:SF0">
    <property type="entry name" value="RETROGRADE REGULATION PROTEIN 2"/>
    <property type="match status" value="1"/>
</dbReference>
<dbReference type="FunFam" id="3.30.420.150:FF:000001">
    <property type="entry name" value="Guanosine-5'-triphosphate,3'-diphosphate pyrophosphatase"/>
    <property type="match status" value="1"/>
</dbReference>
<dbReference type="EC" id="3.6.1.40" evidence="3"/>
<dbReference type="HAMAP" id="MF_01550">
    <property type="entry name" value="GppA"/>
    <property type="match status" value="1"/>
</dbReference>
<evidence type="ECO:0000259" key="4">
    <source>
        <dbReference type="Pfam" id="PF02541"/>
    </source>
</evidence>
<dbReference type="Gene3D" id="3.30.420.40">
    <property type="match status" value="1"/>
</dbReference>
<dbReference type="Proteomes" id="UP000373449">
    <property type="component" value="Unassembled WGS sequence"/>
</dbReference>
<gene>
    <name evidence="3 7" type="primary">gppA</name>
    <name evidence="6" type="ORF">CRN84_03130</name>
    <name evidence="7" type="ORF">NCTC12282_01207</name>
</gene>
<dbReference type="SUPFAM" id="SSF109604">
    <property type="entry name" value="HD-domain/PDEase-like"/>
    <property type="match status" value="1"/>
</dbReference>
<feature type="domain" description="Ppx/GppA phosphatase C-terminal" evidence="5">
    <location>
        <begin position="311"/>
        <end position="484"/>
    </location>
</feature>
<dbReference type="InterPro" id="IPR050273">
    <property type="entry name" value="GppA/Ppx_hydrolase"/>
</dbReference>
<comment type="function">
    <text evidence="3">Catalyzes the conversion of pppGpp to ppGpp. Guanosine pentaphosphate (pppGpp) is a cytoplasmic signaling molecule which together with ppGpp controls the 'stringent response', an adaptive process that allows bacteria to respond to amino acid starvation, resulting in the coordinated regulation of numerous cellular activities.</text>
</comment>